<name>A0A4P7QJQ7_9CORY</name>
<proteinExistence type="predicted"/>
<dbReference type="Pfam" id="PF13515">
    <property type="entry name" value="FUSC_2"/>
    <property type="match status" value="1"/>
</dbReference>
<reference evidence="7 8" key="1">
    <citation type="submission" date="2019-04" db="EMBL/GenBank/DDBJ databases">
        <title>Corynebacterium endometrii sp. nov., isolated from the uterus of a cow with endometritis.</title>
        <authorList>
            <person name="Ballas P."/>
            <person name="Ruckert C."/>
            <person name="Wagener K."/>
            <person name="Drillich M."/>
            <person name="Kaempfer P."/>
            <person name="Busse H.-J."/>
            <person name="Ehling-Schulz M."/>
        </authorList>
    </citation>
    <scope>NUCLEOTIDE SEQUENCE [LARGE SCALE GENOMIC DNA]</scope>
    <source>
        <strain evidence="7 8">LMM-1653</strain>
    </source>
</reference>
<evidence type="ECO:0000256" key="4">
    <source>
        <dbReference type="ARBA" id="ARBA00023136"/>
    </source>
</evidence>
<dbReference type="OrthoDB" id="5198202at2"/>
<protein>
    <recommendedName>
        <fullName evidence="6">Integral membrane bound transporter domain-containing protein</fullName>
    </recommendedName>
</protein>
<comment type="subcellular location">
    <subcellularLocation>
        <location evidence="1">Membrane</location>
        <topology evidence="1">Multi-pass membrane protein</topology>
    </subcellularLocation>
</comment>
<keyword evidence="3 5" id="KW-1133">Transmembrane helix</keyword>
<evidence type="ECO:0000256" key="1">
    <source>
        <dbReference type="ARBA" id="ARBA00004141"/>
    </source>
</evidence>
<evidence type="ECO:0000313" key="8">
    <source>
        <dbReference type="Proteomes" id="UP000296352"/>
    </source>
</evidence>
<feature type="transmembrane region" description="Helical" evidence="5">
    <location>
        <begin position="53"/>
        <end position="71"/>
    </location>
</feature>
<dbReference type="GO" id="GO:0016020">
    <property type="term" value="C:membrane"/>
    <property type="evidence" value="ECO:0007669"/>
    <property type="project" value="UniProtKB-SubCell"/>
</dbReference>
<keyword evidence="2 5" id="KW-0812">Transmembrane</keyword>
<evidence type="ECO:0000259" key="6">
    <source>
        <dbReference type="Pfam" id="PF13515"/>
    </source>
</evidence>
<keyword evidence="4 5" id="KW-0472">Membrane</keyword>
<dbReference type="RefSeq" id="WP_136141904.1">
    <property type="nucleotide sequence ID" value="NZ_CP039247.1"/>
</dbReference>
<feature type="transmembrane region" description="Helical" evidence="5">
    <location>
        <begin position="155"/>
        <end position="176"/>
    </location>
</feature>
<feature type="transmembrane region" description="Helical" evidence="5">
    <location>
        <begin position="78"/>
        <end position="96"/>
    </location>
</feature>
<evidence type="ECO:0000256" key="2">
    <source>
        <dbReference type="ARBA" id="ARBA00022692"/>
    </source>
</evidence>
<evidence type="ECO:0000256" key="5">
    <source>
        <dbReference type="SAM" id="Phobius"/>
    </source>
</evidence>
<evidence type="ECO:0000256" key="3">
    <source>
        <dbReference type="ARBA" id="ARBA00022989"/>
    </source>
</evidence>
<accession>A0A4P7QJQ7</accession>
<gene>
    <name evidence="7" type="ORF">CENDO_10260</name>
</gene>
<evidence type="ECO:0000313" key="7">
    <source>
        <dbReference type="EMBL" id="QCB29306.1"/>
    </source>
</evidence>
<dbReference type="KEGG" id="cee:CENDO_10260"/>
<sequence length="414" mass="44786">MAERRLTTREVLRGVDNSLHTRWNRVRKRLLFIVQSTIGAGLAYMVADQFFGHHQPFFAPMTVVIILGLSGGDRLSRAFELSVGVITGVAVGTTLVQLVGSGAWQISLFVAVGLLIASFASRSVLVANQVVIGCILIATIMPPEGHGAYDRVIDAIIGTTVGLGTIALIPSSALAAGRSEISKVLHLASSVLSDVSRGLRTDDPALIREARSEVRGSQKVINAMLSAAQSSKEATFISPWLRAQRRQVKSMERILPQVDNCIRTVRVLARRAVVLAEDGDRVSELQVYMIDELSDVALELSQLFGAKAGKSQALVIPGLITRLKTVGALATVDAVEDKTVLSAFSILAQTRSAVVDLLMVCGLSYESALAALVPTSQHPAYPSEVLKVDPEEFARRQRRRQERLESVEEETQDI</sequence>
<feature type="domain" description="Integral membrane bound transporter" evidence="6">
    <location>
        <begin position="43"/>
        <end position="163"/>
    </location>
</feature>
<dbReference type="Proteomes" id="UP000296352">
    <property type="component" value="Chromosome"/>
</dbReference>
<dbReference type="EMBL" id="CP039247">
    <property type="protein sequence ID" value="QCB29306.1"/>
    <property type="molecule type" value="Genomic_DNA"/>
</dbReference>
<dbReference type="AlphaFoldDB" id="A0A4P7QJQ7"/>
<feature type="transmembrane region" description="Helical" evidence="5">
    <location>
        <begin position="102"/>
        <end position="120"/>
    </location>
</feature>
<feature type="transmembrane region" description="Helical" evidence="5">
    <location>
        <begin position="30"/>
        <end position="47"/>
    </location>
</feature>
<dbReference type="InterPro" id="IPR049453">
    <property type="entry name" value="Memb_transporter_dom"/>
</dbReference>
<organism evidence="7 8">
    <name type="scientific">Corynebacterium endometrii</name>
    <dbReference type="NCBI Taxonomy" id="2488819"/>
    <lineage>
        <taxon>Bacteria</taxon>
        <taxon>Bacillati</taxon>
        <taxon>Actinomycetota</taxon>
        <taxon>Actinomycetes</taxon>
        <taxon>Mycobacteriales</taxon>
        <taxon>Corynebacteriaceae</taxon>
        <taxon>Corynebacterium</taxon>
    </lineage>
</organism>
<keyword evidence="8" id="KW-1185">Reference proteome</keyword>